<protein>
    <recommendedName>
        <fullName evidence="2">Nudix hydrolase domain-containing protein</fullName>
    </recommendedName>
</protein>
<gene>
    <name evidence="3" type="ORF">NKR19_g4400</name>
</gene>
<dbReference type="SUPFAM" id="SSF55811">
    <property type="entry name" value="Nudix"/>
    <property type="match status" value="1"/>
</dbReference>
<dbReference type="GO" id="GO:0035539">
    <property type="term" value="F:8-oxo-7,8-dihydrodeoxyguanosine triphosphate pyrophosphatase activity"/>
    <property type="evidence" value="ECO:0007669"/>
    <property type="project" value="TreeGrafter"/>
</dbReference>
<dbReference type="Proteomes" id="UP001174691">
    <property type="component" value="Unassembled WGS sequence"/>
</dbReference>
<proteinExistence type="predicted"/>
<dbReference type="AlphaFoldDB" id="A0AA38SCG5"/>
<dbReference type="GO" id="GO:0006203">
    <property type="term" value="P:dGTP catabolic process"/>
    <property type="evidence" value="ECO:0007669"/>
    <property type="project" value="TreeGrafter"/>
</dbReference>
<dbReference type="EMBL" id="JANBVN010000054">
    <property type="protein sequence ID" value="KAJ9155877.1"/>
    <property type="molecule type" value="Genomic_DNA"/>
</dbReference>
<evidence type="ECO:0000313" key="4">
    <source>
        <dbReference type="Proteomes" id="UP001174691"/>
    </source>
</evidence>
<dbReference type="Pfam" id="PF00293">
    <property type="entry name" value="NUDIX"/>
    <property type="match status" value="1"/>
</dbReference>
<dbReference type="Gene3D" id="3.90.79.10">
    <property type="entry name" value="Nucleoside Triphosphate Pyrophosphohydrolase"/>
    <property type="match status" value="1"/>
</dbReference>
<dbReference type="InterPro" id="IPR000086">
    <property type="entry name" value="NUDIX_hydrolase_dom"/>
</dbReference>
<name>A0AA38SCG5_9PEZI</name>
<evidence type="ECO:0000313" key="3">
    <source>
        <dbReference type="EMBL" id="KAJ9155877.1"/>
    </source>
</evidence>
<evidence type="ECO:0000256" key="1">
    <source>
        <dbReference type="ARBA" id="ARBA00022801"/>
    </source>
</evidence>
<sequence length="155" mass="17463">MAPPNVIPTRQVRVGVAAVITGADGRVILGRRKGSNGDGQYGFPGGHQEFGESHYECAERETLEETGLRVKPTRVLAITNSVFDSEQHYITIFVQCTQVDPDAQPQLLEPEKCYAWEFLSWDDIKRIMACQPDELFLPIVKLLREYPNPELFIEG</sequence>
<dbReference type="PROSITE" id="PS51462">
    <property type="entry name" value="NUDIX"/>
    <property type="match status" value="1"/>
</dbReference>
<organism evidence="3 4">
    <name type="scientific">Coniochaeta hoffmannii</name>
    <dbReference type="NCBI Taxonomy" id="91930"/>
    <lineage>
        <taxon>Eukaryota</taxon>
        <taxon>Fungi</taxon>
        <taxon>Dikarya</taxon>
        <taxon>Ascomycota</taxon>
        <taxon>Pezizomycotina</taxon>
        <taxon>Sordariomycetes</taxon>
        <taxon>Sordariomycetidae</taxon>
        <taxon>Coniochaetales</taxon>
        <taxon>Coniochaetaceae</taxon>
        <taxon>Coniochaeta</taxon>
    </lineage>
</organism>
<dbReference type="PROSITE" id="PS00893">
    <property type="entry name" value="NUDIX_BOX"/>
    <property type="match status" value="1"/>
</dbReference>
<keyword evidence="4" id="KW-1185">Reference proteome</keyword>
<reference evidence="3" key="1">
    <citation type="submission" date="2022-07" db="EMBL/GenBank/DDBJ databases">
        <title>Fungi with potential for degradation of polypropylene.</title>
        <authorList>
            <person name="Gostincar C."/>
        </authorList>
    </citation>
    <scope>NUCLEOTIDE SEQUENCE</scope>
    <source>
        <strain evidence="3">EXF-13287</strain>
    </source>
</reference>
<dbReference type="InterPro" id="IPR020084">
    <property type="entry name" value="NUDIX_hydrolase_CS"/>
</dbReference>
<dbReference type="GO" id="GO:0005829">
    <property type="term" value="C:cytosol"/>
    <property type="evidence" value="ECO:0007669"/>
    <property type="project" value="TreeGrafter"/>
</dbReference>
<keyword evidence="1" id="KW-0378">Hydrolase</keyword>
<feature type="domain" description="Nudix hydrolase" evidence="2">
    <location>
        <begin position="9"/>
        <end position="142"/>
    </location>
</feature>
<dbReference type="CDD" id="cd04678">
    <property type="entry name" value="NUDIX_MTH2_Nudt15"/>
    <property type="match status" value="1"/>
</dbReference>
<dbReference type="PANTHER" id="PTHR16099:SF5">
    <property type="entry name" value="NUCLEOTIDE TRIPHOSPHATE DIPHOSPHATASE NUDT15"/>
    <property type="match status" value="1"/>
</dbReference>
<comment type="caution">
    <text evidence="3">The sequence shown here is derived from an EMBL/GenBank/DDBJ whole genome shotgun (WGS) entry which is preliminary data.</text>
</comment>
<dbReference type="PANTHER" id="PTHR16099">
    <property type="entry name" value="8-OXO-DGTP DIPHOSPHATES NUDT15"/>
    <property type="match status" value="1"/>
</dbReference>
<accession>A0AA38SCG5</accession>
<evidence type="ECO:0000259" key="2">
    <source>
        <dbReference type="PROSITE" id="PS51462"/>
    </source>
</evidence>
<dbReference type="FunFam" id="3.90.79.10:FF:000060">
    <property type="entry name" value="Nudix hydrolase 1"/>
    <property type="match status" value="1"/>
</dbReference>
<dbReference type="InterPro" id="IPR015797">
    <property type="entry name" value="NUDIX_hydrolase-like_dom_sf"/>
</dbReference>